<reference evidence="3" key="1">
    <citation type="journal article" date="2014" name="Int. J. Syst. Evol. Microbiol.">
        <title>Complete genome sequence of Corynebacterium casei LMG S-19264T (=DSM 44701T), isolated from a smear-ripened cheese.</title>
        <authorList>
            <consortium name="US DOE Joint Genome Institute (JGI-PGF)"/>
            <person name="Walter F."/>
            <person name="Albersmeier A."/>
            <person name="Kalinowski J."/>
            <person name="Ruckert C."/>
        </authorList>
    </citation>
    <scope>NUCLEOTIDE SEQUENCE</scope>
    <source>
        <strain evidence="3">JCM 4136</strain>
    </source>
</reference>
<organism evidence="3 5">
    <name type="scientific">Streptomyces gougerotii</name>
    <dbReference type="NCBI Taxonomy" id="53448"/>
    <lineage>
        <taxon>Bacteria</taxon>
        <taxon>Bacillati</taxon>
        <taxon>Actinomycetota</taxon>
        <taxon>Actinomycetes</taxon>
        <taxon>Kitasatosporales</taxon>
        <taxon>Streptomycetaceae</taxon>
        <taxon>Streptomyces</taxon>
        <taxon>Streptomyces diastaticus group</taxon>
    </lineage>
</organism>
<dbReference type="Proteomes" id="UP000660975">
    <property type="component" value="Unassembled WGS sequence"/>
</dbReference>
<name>A0A8H9LK50_9ACTN</name>
<feature type="compositionally biased region" description="Low complexity" evidence="1">
    <location>
        <begin position="12"/>
        <end position="38"/>
    </location>
</feature>
<evidence type="ECO:0000313" key="5">
    <source>
        <dbReference type="Proteomes" id="UP000660975"/>
    </source>
</evidence>
<evidence type="ECO:0000313" key="2">
    <source>
        <dbReference type="EMBL" id="GFH77556.1"/>
    </source>
</evidence>
<comment type="caution">
    <text evidence="3">The sequence shown here is derived from an EMBL/GenBank/DDBJ whole genome shotgun (WGS) entry which is preliminary data.</text>
</comment>
<accession>A0A8H9LK50</accession>
<evidence type="ECO:0000256" key="1">
    <source>
        <dbReference type="SAM" id="MobiDB-lite"/>
    </source>
</evidence>
<dbReference type="EMBL" id="BMSC01000007">
    <property type="protein sequence ID" value="GGU71886.1"/>
    <property type="molecule type" value="Genomic_DNA"/>
</dbReference>
<evidence type="ECO:0000313" key="4">
    <source>
        <dbReference type="Proteomes" id="UP000480804"/>
    </source>
</evidence>
<protein>
    <submittedName>
        <fullName evidence="3">Uncharacterized protein</fullName>
    </submittedName>
</protein>
<proteinExistence type="predicted"/>
<reference evidence="2 4" key="2">
    <citation type="submission" date="2020-02" db="EMBL/GenBank/DDBJ databases">
        <title>Whole genome shotgun sequence of Streptomyces gougerotii NBRC 13043.</title>
        <authorList>
            <person name="Ichikawa N."/>
            <person name="Komaki H."/>
            <person name="Tamura T."/>
        </authorList>
    </citation>
    <scope>NUCLEOTIDE SEQUENCE [LARGE SCALE GENOMIC DNA]</scope>
    <source>
        <strain evidence="2 4">NBRC 13043</strain>
    </source>
</reference>
<dbReference type="EMBL" id="BLLO01000017">
    <property type="protein sequence ID" value="GFH77556.1"/>
    <property type="molecule type" value="Genomic_DNA"/>
</dbReference>
<dbReference type="Proteomes" id="UP000480804">
    <property type="component" value="Unassembled WGS sequence"/>
</dbReference>
<feature type="region of interest" description="Disordered" evidence="1">
    <location>
        <begin position="1"/>
        <end position="60"/>
    </location>
</feature>
<sequence>MSERHPAPVPAPARGATRATRATPGTRTTRTTRSTRTTRTTDDRDRLRHPAGGSGRGIST</sequence>
<evidence type="ECO:0000313" key="3">
    <source>
        <dbReference type="EMBL" id="GGU71886.1"/>
    </source>
</evidence>
<dbReference type="AlphaFoldDB" id="A0A8H9LK50"/>
<gene>
    <name evidence="3" type="ORF">GCM10010227_27520</name>
    <name evidence="2" type="ORF">Sgou_22260</name>
</gene>
<feature type="compositionally biased region" description="Basic and acidic residues" evidence="1">
    <location>
        <begin position="39"/>
        <end position="48"/>
    </location>
</feature>
<keyword evidence="4" id="KW-1185">Reference proteome</keyword>
<reference evidence="3" key="3">
    <citation type="submission" date="2020-09" db="EMBL/GenBank/DDBJ databases">
        <authorList>
            <person name="Sun Q."/>
            <person name="Ohkuma M."/>
        </authorList>
    </citation>
    <scope>NUCLEOTIDE SEQUENCE</scope>
    <source>
        <strain evidence="3">JCM 4136</strain>
    </source>
</reference>